<evidence type="ECO:0000256" key="1">
    <source>
        <dbReference type="SAM" id="MobiDB-lite"/>
    </source>
</evidence>
<dbReference type="SMART" id="SM00060">
    <property type="entry name" value="FN3"/>
    <property type="match status" value="1"/>
</dbReference>
<dbReference type="PROSITE" id="PS50853">
    <property type="entry name" value="FN3"/>
    <property type="match status" value="1"/>
</dbReference>
<comment type="caution">
    <text evidence="3">The sequence shown here is derived from an EMBL/GenBank/DDBJ whole genome shotgun (WGS) entry which is preliminary data.</text>
</comment>
<evidence type="ECO:0000259" key="2">
    <source>
        <dbReference type="PROSITE" id="PS50853"/>
    </source>
</evidence>
<name>A0A7Z8CWA9_CARDV</name>
<sequence>MLKLHPNAPQKPAIPTNLTGTTTVTQANLTWDDAAGATNYSIYRDGEKVGDSAIASYKDTNLTADTEYSYQVTATNESGESDKSTELKLKTSAGSGK</sequence>
<feature type="compositionally biased region" description="Basic and acidic residues" evidence="1">
    <location>
        <begin position="80"/>
        <end position="89"/>
    </location>
</feature>
<proteinExistence type="predicted"/>
<dbReference type="InterPro" id="IPR013783">
    <property type="entry name" value="Ig-like_fold"/>
</dbReference>
<dbReference type="InterPro" id="IPR036116">
    <property type="entry name" value="FN3_sf"/>
</dbReference>
<feature type="domain" description="Fibronectin type-III" evidence="2">
    <location>
        <begin position="11"/>
        <end position="94"/>
    </location>
</feature>
<organism evidence="3 4">
    <name type="scientific">Carnobacterium divergens</name>
    <name type="common">Lactobacillus divergens</name>
    <dbReference type="NCBI Taxonomy" id="2748"/>
    <lineage>
        <taxon>Bacteria</taxon>
        <taxon>Bacillati</taxon>
        <taxon>Bacillota</taxon>
        <taxon>Bacilli</taxon>
        <taxon>Lactobacillales</taxon>
        <taxon>Carnobacteriaceae</taxon>
        <taxon>Carnobacterium</taxon>
    </lineage>
</organism>
<feature type="region of interest" description="Disordered" evidence="1">
    <location>
        <begin position="73"/>
        <end position="97"/>
    </location>
</feature>
<accession>A0A7Z8CWA9</accession>
<gene>
    <name evidence="3" type="ORF">CKN69_11680</name>
</gene>
<dbReference type="CDD" id="cd00063">
    <property type="entry name" value="FN3"/>
    <property type="match status" value="1"/>
</dbReference>
<reference evidence="3 4" key="1">
    <citation type="journal article" date="2018" name="Int. J. Food Microbiol.">
        <title>Growth of Carnobacterium spp. isolated from chilled vacuum-packaged meat under relevant acidic conditions.</title>
        <authorList>
            <person name="Zhang P."/>
            <person name="Badoni M."/>
            <person name="Ganzle M."/>
            <person name="Yang X."/>
        </authorList>
    </citation>
    <scope>NUCLEOTIDE SEQUENCE [LARGE SCALE GENOMIC DNA]</scope>
    <source>
        <strain evidence="3 4">B2</strain>
    </source>
</reference>
<protein>
    <recommendedName>
        <fullName evidence="2">Fibronectin type-III domain-containing protein</fullName>
    </recommendedName>
</protein>
<dbReference type="Proteomes" id="UP000297938">
    <property type="component" value="Unassembled WGS sequence"/>
</dbReference>
<dbReference type="Pfam" id="PF00041">
    <property type="entry name" value="fn3"/>
    <property type="match status" value="1"/>
</dbReference>
<dbReference type="SUPFAM" id="SSF49265">
    <property type="entry name" value="Fibronectin type III"/>
    <property type="match status" value="1"/>
</dbReference>
<dbReference type="RefSeq" id="WP_135026512.1">
    <property type="nucleotide sequence ID" value="NZ_NROV01000016.1"/>
</dbReference>
<dbReference type="EMBL" id="NRPP01000018">
    <property type="protein sequence ID" value="TFJ23562.1"/>
    <property type="molecule type" value="Genomic_DNA"/>
</dbReference>
<evidence type="ECO:0000313" key="3">
    <source>
        <dbReference type="EMBL" id="TFJ23562.1"/>
    </source>
</evidence>
<dbReference type="AlphaFoldDB" id="A0A7Z8CWA9"/>
<evidence type="ECO:0000313" key="4">
    <source>
        <dbReference type="Proteomes" id="UP000297938"/>
    </source>
</evidence>
<dbReference type="Gene3D" id="2.60.40.10">
    <property type="entry name" value="Immunoglobulins"/>
    <property type="match status" value="1"/>
</dbReference>
<dbReference type="InterPro" id="IPR003961">
    <property type="entry name" value="FN3_dom"/>
</dbReference>